<dbReference type="GO" id="GO:0016829">
    <property type="term" value="F:lyase activity"/>
    <property type="evidence" value="ECO:0007669"/>
    <property type="project" value="UniProtKB-KW"/>
</dbReference>
<dbReference type="EMBL" id="JBHTBN010000002">
    <property type="protein sequence ID" value="MFC7357172.1"/>
    <property type="molecule type" value="Genomic_DNA"/>
</dbReference>
<keyword evidence="1 2" id="KW-0456">Lyase</keyword>
<dbReference type="Pfam" id="PF07977">
    <property type="entry name" value="FabA"/>
    <property type="match status" value="1"/>
</dbReference>
<dbReference type="InterPro" id="IPR029069">
    <property type="entry name" value="HotDog_dom_sf"/>
</dbReference>
<dbReference type="PANTHER" id="PTHR30272:SF1">
    <property type="entry name" value="3-HYDROXYACYL-[ACYL-CARRIER-PROTEIN] DEHYDRATASE"/>
    <property type="match status" value="1"/>
</dbReference>
<dbReference type="Gene3D" id="3.10.129.10">
    <property type="entry name" value="Hotdog Thioesterase"/>
    <property type="match status" value="1"/>
</dbReference>
<reference evidence="3" key="1">
    <citation type="journal article" date="2019" name="Int. J. Syst. Evol. Microbiol.">
        <title>The Global Catalogue of Microorganisms (GCM) 10K type strain sequencing project: providing services to taxonomists for standard genome sequencing and annotation.</title>
        <authorList>
            <consortium name="The Broad Institute Genomics Platform"/>
            <consortium name="The Broad Institute Genome Sequencing Center for Infectious Disease"/>
            <person name="Wu L."/>
            <person name="Ma J."/>
        </authorList>
    </citation>
    <scope>NUCLEOTIDE SEQUENCE [LARGE SCALE GENOMIC DNA]</scope>
    <source>
        <strain evidence="3">CGMCC 1.16306</strain>
    </source>
</reference>
<dbReference type="Proteomes" id="UP001596415">
    <property type="component" value="Unassembled WGS sequence"/>
</dbReference>
<organism evidence="2 3">
    <name type="scientific">Jejudonia soesokkakensis</name>
    <dbReference type="NCBI Taxonomy" id="1323432"/>
    <lineage>
        <taxon>Bacteria</taxon>
        <taxon>Pseudomonadati</taxon>
        <taxon>Bacteroidota</taxon>
        <taxon>Flavobacteriia</taxon>
        <taxon>Flavobacteriales</taxon>
        <taxon>Flavobacteriaceae</taxon>
        <taxon>Jejudonia</taxon>
    </lineage>
</organism>
<sequence>MSDYSHILSKLPYTKPFLFVDHIDSLSEAGITGRYQFKKDEFFYEGHFKDNPITPGVIITECMAQIGLVCLGMSLLKEDELQGAQVALTTTNMEFLAPVFPNEKVTVVSEKVYFRFHKLKCNVKMINEKGIVVCKGIITGMLVPATYEKK</sequence>
<dbReference type="SUPFAM" id="SSF54637">
    <property type="entry name" value="Thioesterase/thiol ester dehydrase-isomerase"/>
    <property type="match status" value="1"/>
</dbReference>
<evidence type="ECO:0000313" key="2">
    <source>
        <dbReference type="EMBL" id="MFC7357172.1"/>
    </source>
</evidence>
<name>A0ABW2MQK6_9FLAO</name>
<dbReference type="PANTHER" id="PTHR30272">
    <property type="entry name" value="3-HYDROXYACYL-[ACYL-CARRIER-PROTEIN] DEHYDRATASE"/>
    <property type="match status" value="1"/>
</dbReference>
<dbReference type="EC" id="4.2.1.-" evidence="2"/>
<comment type="caution">
    <text evidence="2">The sequence shown here is derived from an EMBL/GenBank/DDBJ whole genome shotgun (WGS) entry which is preliminary data.</text>
</comment>
<evidence type="ECO:0000256" key="1">
    <source>
        <dbReference type="ARBA" id="ARBA00023239"/>
    </source>
</evidence>
<dbReference type="InterPro" id="IPR013114">
    <property type="entry name" value="FabA_FabZ"/>
</dbReference>
<dbReference type="RefSeq" id="WP_380217019.1">
    <property type="nucleotide sequence ID" value="NZ_JBHTBN010000002.1"/>
</dbReference>
<accession>A0ABW2MQK6</accession>
<gene>
    <name evidence="2" type="ORF">ACFQO1_05710</name>
</gene>
<proteinExistence type="predicted"/>
<protein>
    <submittedName>
        <fullName evidence="2">3-hydroxyacyl-ACP dehydratase FabZ family protein</fullName>
        <ecNumber evidence="2">4.2.1.-</ecNumber>
    </submittedName>
</protein>
<evidence type="ECO:0000313" key="3">
    <source>
        <dbReference type="Proteomes" id="UP001596415"/>
    </source>
</evidence>
<keyword evidence="3" id="KW-1185">Reference proteome</keyword>